<dbReference type="AlphaFoldDB" id="Q2A9Y9"/>
<organism evidence="2">
    <name type="scientific">Asparagus officinalis</name>
    <name type="common">Garden asparagus</name>
    <dbReference type="NCBI Taxonomy" id="4686"/>
    <lineage>
        <taxon>Eukaryota</taxon>
        <taxon>Viridiplantae</taxon>
        <taxon>Streptophyta</taxon>
        <taxon>Embryophyta</taxon>
        <taxon>Tracheophyta</taxon>
        <taxon>Spermatophyta</taxon>
        <taxon>Magnoliopsida</taxon>
        <taxon>Liliopsida</taxon>
        <taxon>Asparagales</taxon>
        <taxon>Asparagaceae</taxon>
        <taxon>Asparagoideae</taxon>
        <taxon>Asparagus</taxon>
    </lineage>
</organism>
<reference evidence="2" key="1">
    <citation type="submission" date="2006-03" db="EMBL/GenBank/DDBJ databases">
        <title>Comparative Sequence and Genetic Analyses of Asparagus BACs Reveal No Microsynteny with Onion or Rice.</title>
        <authorList>
            <person name="Jernej J."/>
            <person name="Telgmann A."/>
            <person name="Jung C."/>
            <person name="Cheung F."/>
            <person name="Havey M.J."/>
            <person name="Town C.D."/>
        </authorList>
    </citation>
    <scope>NUCLEOTIDE SEQUENCE</scope>
</reference>
<evidence type="ECO:0000256" key="1">
    <source>
        <dbReference type="SAM" id="MobiDB-lite"/>
    </source>
</evidence>
<sequence>MAPKSKRCVTRRKGPSPSSGIVVTGVAASASGTYLGKSSRLFNDPALMNEVNPSFIRRVQPLSSEPRTCQVKLASPDPMPVFAADKPTELVKRVSDGHHLTLQFKTCSASSSKTRQSYQLDQSSKLALQVLLKLVQSYQLVKSYFQTCHASSPQRQIVRRKSRSSESRRSDRQREANSTRAFEGGISSPP</sequence>
<name>Q2A9Y9_ASPOF</name>
<feature type="compositionally biased region" description="Basic and acidic residues" evidence="1">
    <location>
        <begin position="163"/>
        <end position="177"/>
    </location>
</feature>
<accession>Q2A9Y9</accession>
<feature type="region of interest" description="Disordered" evidence="1">
    <location>
        <begin position="1"/>
        <end position="20"/>
    </location>
</feature>
<dbReference type="EMBL" id="AC183436">
    <property type="protein sequence ID" value="ABD63185.1"/>
    <property type="molecule type" value="Genomic_DNA"/>
</dbReference>
<feature type="compositionally biased region" description="Basic residues" evidence="1">
    <location>
        <begin position="1"/>
        <end position="14"/>
    </location>
</feature>
<evidence type="ECO:0000313" key="2">
    <source>
        <dbReference type="EMBL" id="ABD63185.1"/>
    </source>
</evidence>
<proteinExistence type="predicted"/>
<protein>
    <submittedName>
        <fullName evidence="2">Uncharacterized protein</fullName>
    </submittedName>
</protein>
<feature type="region of interest" description="Disordered" evidence="1">
    <location>
        <begin position="151"/>
        <end position="190"/>
    </location>
</feature>
<gene>
    <name evidence="2" type="ORF">20.t00037</name>
</gene>